<feature type="transmembrane region" description="Helical" evidence="2">
    <location>
        <begin position="127"/>
        <end position="152"/>
    </location>
</feature>
<dbReference type="RefSeq" id="XP_013953122.1">
    <property type="nucleotide sequence ID" value="XM_014097647.1"/>
</dbReference>
<evidence type="ECO:0000313" key="3">
    <source>
        <dbReference type="EMBL" id="EHK18925.1"/>
    </source>
</evidence>
<accession>G9N3P2</accession>
<dbReference type="VEuPathDB" id="FungiDB:TRIVIDRAFT_66951"/>
<dbReference type="OrthoDB" id="5130140at2759"/>
<gene>
    <name evidence="3" type="ORF">TRIVIDRAFT_66951</name>
</gene>
<dbReference type="eggNOG" id="ENOG502RR66">
    <property type="taxonomic scope" value="Eukaryota"/>
</dbReference>
<keyword evidence="2" id="KW-1133">Transmembrane helix</keyword>
<dbReference type="AlphaFoldDB" id="G9N3P2"/>
<keyword evidence="2" id="KW-0812">Transmembrane</keyword>
<dbReference type="Proteomes" id="UP000007115">
    <property type="component" value="Unassembled WGS sequence"/>
</dbReference>
<dbReference type="EMBL" id="ABDF02000085">
    <property type="protein sequence ID" value="EHK18925.1"/>
    <property type="molecule type" value="Genomic_DNA"/>
</dbReference>
<evidence type="ECO:0000256" key="2">
    <source>
        <dbReference type="SAM" id="Phobius"/>
    </source>
</evidence>
<dbReference type="InParanoid" id="G9N3P2"/>
<sequence>MSHGLDNLTGPATEGIGLRFLNEEWNDSISNDHPFAIQWNESLDGTQAPELGLFKITYPRDGIVVYELVSNLTDGMNNENATCLWTPRHLDDELYTLWLSSSRDAHSNWTTSPPWRLKEAPRHSLHWAAPIVIPILVLLAVYTLGLTTCIVYRRRRKARREREKSKGKDLDKEKASETPRFLSDADRHPSVNTVLTIQSLDDSDKPKKPNIWVLTQSESGSLLLSSPSRKNSDATLFSATTQSSEQVSFLEQSLQSPTTIGSERTLVMLPNPRDQKVIVAERQGRSLVPRGTYNWDYIDIKKARI</sequence>
<keyword evidence="2" id="KW-0472">Membrane</keyword>
<feature type="region of interest" description="Disordered" evidence="1">
    <location>
        <begin position="161"/>
        <end position="186"/>
    </location>
</feature>
<dbReference type="HOGENOM" id="CLU_921538_0_0_1"/>
<comment type="caution">
    <text evidence="3">The sequence shown here is derived from an EMBL/GenBank/DDBJ whole genome shotgun (WGS) entry which is preliminary data.</text>
</comment>
<dbReference type="OMA" id="LNEEWND"/>
<keyword evidence="4" id="KW-1185">Reference proteome</keyword>
<proteinExistence type="predicted"/>
<reference evidence="3 4" key="1">
    <citation type="journal article" date="2011" name="Genome Biol.">
        <title>Comparative genome sequence analysis underscores mycoparasitism as the ancestral life style of Trichoderma.</title>
        <authorList>
            <person name="Kubicek C.P."/>
            <person name="Herrera-Estrella A."/>
            <person name="Seidl-Seiboth V."/>
            <person name="Martinez D.A."/>
            <person name="Druzhinina I.S."/>
            <person name="Thon M."/>
            <person name="Zeilinger S."/>
            <person name="Casas-Flores S."/>
            <person name="Horwitz B.A."/>
            <person name="Mukherjee P.K."/>
            <person name="Mukherjee M."/>
            <person name="Kredics L."/>
            <person name="Alcaraz L.D."/>
            <person name="Aerts A."/>
            <person name="Antal Z."/>
            <person name="Atanasova L."/>
            <person name="Cervantes-Badillo M.G."/>
            <person name="Challacombe J."/>
            <person name="Chertkov O."/>
            <person name="McCluskey K."/>
            <person name="Coulpier F."/>
            <person name="Deshpande N."/>
            <person name="von Doehren H."/>
            <person name="Ebbole D.J."/>
            <person name="Esquivel-Naranjo E.U."/>
            <person name="Fekete E."/>
            <person name="Flipphi M."/>
            <person name="Glaser F."/>
            <person name="Gomez-Rodriguez E.Y."/>
            <person name="Gruber S."/>
            <person name="Han C."/>
            <person name="Henrissat B."/>
            <person name="Hermosa R."/>
            <person name="Hernandez-Onate M."/>
            <person name="Karaffa L."/>
            <person name="Kosti I."/>
            <person name="Le Crom S."/>
            <person name="Lindquist E."/>
            <person name="Lucas S."/>
            <person name="Luebeck M."/>
            <person name="Luebeck P.S."/>
            <person name="Margeot A."/>
            <person name="Metz B."/>
            <person name="Misra M."/>
            <person name="Nevalainen H."/>
            <person name="Omann M."/>
            <person name="Packer N."/>
            <person name="Perrone G."/>
            <person name="Uresti-Rivera E.E."/>
            <person name="Salamov A."/>
            <person name="Schmoll M."/>
            <person name="Seiboth B."/>
            <person name="Shapiro H."/>
            <person name="Sukno S."/>
            <person name="Tamayo-Ramos J.A."/>
            <person name="Tisch D."/>
            <person name="Wiest A."/>
            <person name="Wilkinson H.H."/>
            <person name="Zhang M."/>
            <person name="Coutinho P.M."/>
            <person name="Kenerley C.M."/>
            <person name="Monte E."/>
            <person name="Baker S.E."/>
            <person name="Grigoriev I.V."/>
        </authorList>
    </citation>
    <scope>NUCLEOTIDE SEQUENCE [LARGE SCALE GENOMIC DNA]</scope>
    <source>
        <strain evidence="4">Gv29-8 / FGSC 10586</strain>
    </source>
</reference>
<dbReference type="GeneID" id="25796892"/>
<name>G9N3P2_HYPVG</name>
<evidence type="ECO:0000256" key="1">
    <source>
        <dbReference type="SAM" id="MobiDB-lite"/>
    </source>
</evidence>
<protein>
    <submittedName>
        <fullName evidence="3">Uncharacterized protein</fullName>
    </submittedName>
</protein>
<organism evidence="3 4">
    <name type="scientific">Hypocrea virens (strain Gv29-8 / FGSC 10586)</name>
    <name type="common">Gliocladium virens</name>
    <name type="synonym">Trichoderma virens</name>
    <dbReference type="NCBI Taxonomy" id="413071"/>
    <lineage>
        <taxon>Eukaryota</taxon>
        <taxon>Fungi</taxon>
        <taxon>Dikarya</taxon>
        <taxon>Ascomycota</taxon>
        <taxon>Pezizomycotina</taxon>
        <taxon>Sordariomycetes</taxon>
        <taxon>Hypocreomycetidae</taxon>
        <taxon>Hypocreales</taxon>
        <taxon>Hypocreaceae</taxon>
        <taxon>Trichoderma</taxon>
    </lineage>
</organism>
<evidence type="ECO:0000313" key="4">
    <source>
        <dbReference type="Proteomes" id="UP000007115"/>
    </source>
</evidence>